<organism evidence="2 3">
    <name type="scientific">Antrihabitans stalactiti</name>
    <dbReference type="NCBI Taxonomy" id="2584121"/>
    <lineage>
        <taxon>Bacteria</taxon>
        <taxon>Bacillati</taxon>
        <taxon>Actinomycetota</taxon>
        <taxon>Actinomycetes</taxon>
        <taxon>Mycobacteriales</taxon>
        <taxon>Nocardiaceae</taxon>
        <taxon>Antrihabitans</taxon>
    </lineage>
</organism>
<evidence type="ECO:0000259" key="1">
    <source>
        <dbReference type="PROSITE" id="PS50801"/>
    </source>
</evidence>
<dbReference type="AlphaFoldDB" id="A0A848K5F0"/>
<dbReference type="Pfam" id="PF13466">
    <property type="entry name" value="STAS_2"/>
    <property type="match status" value="1"/>
</dbReference>
<name>A0A848K5F0_9NOCA</name>
<dbReference type="PROSITE" id="PS50801">
    <property type="entry name" value="STAS"/>
    <property type="match status" value="1"/>
</dbReference>
<comment type="caution">
    <text evidence="2">The sequence shown here is derived from an EMBL/GenBank/DDBJ whole genome shotgun (WGS) entry which is preliminary data.</text>
</comment>
<dbReference type="EMBL" id="VCQU01000001">
    <property type="protein sequence ID" value="NMN93963.1"/>
    <property type="molecule type" value="Genomic_DNA"/>
</dbReference>
<dbReference type="InterPro" id="IPR036513">
    <property type="entry name" value="STAS_dom_sf"/>
</dbReference>
<dbReference type="PANTHER" id="PTHR33495:SF2">
    <property type="entry name" value="ANTI-SIGMA FACTOR ANTAGONIST TM_1081-RELATED"/>
    <property type="match status" value="1"/>
</dbReference>
<dbReference type="PANTHER" id="PTHR33495">
    <property type="entry name" value="ANTI-SIGMA FACTOR ANTAGONIST TM_1081-RELATED-RELATED"/>
    <property type="match status" value="1"/>
</dbReference>
<evidence type="ECO:0000313" key="3">
    <source>
        <dbReference type="Proteomes" id="UP000535543"/>
    </source>
</evidence>
<dbReference type="InterPro" id="IPR058548">
    <property type="entry name" value="MlaB-like_STAS"/>
</dbReference>
<dbReference type="Proteomes" id="UP000535543">
    <property type="component" value="Unassembled WGS sequence"/>
</dbReference>
<keyword evidence="3" id="KW-1185">Reference proteome</keyword>
<feature type="domain" description="STAS" evidence="1">
    <location>
        <begin position="16"/>
        <end position="99"/>
    </location>
</feature>
<dbReference type="InterPro" id="IPR002645">
    <property type="entry name" value="STAS_dom"/>
</dbReference>
<dbReference type="SUPFAM" id="SSF52091">
    <property type="entry name" value="SpoIIaa-like"/>
    <property type="match status" value="1"/>
</dbReference>
<dbReference type="CDD" id="cd07043">
    <property type="entry name" value="STAS_anti-anti-sigma_factors"/>
    <property type="match status" value="1"/>
</dbReference>
<protein>
    <submittedName>
        <fullName evidence="2">STAS domain-containing protein</fullName>
    </submittedName>
</protein>
<reference evidence="2 3" key="1">
    <citation type="submission" date="2019-05" db="EMBL/GenBank/DDBJ databases">
        <authorList>
            <person name="Lee S.D."/>
        </authorList>
    </citation>
    <scope>NUCLEOTIDE SEQUENCE [LARGE SCALE GENOMIC DNA]</scope>
    <source>
        <strain evidence="2 3">YC2-7</strain>
    </source>
</reference>
<reference evidence="2 3" key="2">
    <citation type="submission" date="2020-06" db="EMBL/GenBank/DDBJ databases">
        <title>Antribacter stalactiti gen. nov., sp. nov., a new member of the family Nacardiaceae isolated from a cave.</title>
        <authorList>
            <person name="Kim I.S."/>
        </authorList>
    </citation>
    <scope>NUCLEOTIDE SEQUENCE [LARGE SCALE GENOMIC DNA]</scope>
    <source>
        <strain evidence="2 3">YC2-7</strain>
    </source>
</reference>
<evidence type="ECO:0000313" key="2">
    <source>
        <dbReference type="EMBL" id="NMN93963.1"/>
    </source>
</evidence>
<proteinExistence type="predicted"/>
<dbReference type="GO" id="GO:0043856">
    <property type="term" value="F:anti-sigma factor antagonist activity"/>
    <property type="evidence" value="ECO:0007669"/>
    <property type="project" value="TreeGrafter"/>
</dbReference>
<gene>
    <name evidence="2" type="ORF">FGL95_02805</name>
</gene>
<accession>A0A848K5F0</accession>
<sequence length="120" mass="12979">MSIEMPLMRNTNVLDLIVLSGELDLLTCPALLVKLQARARAGRQLVLDLSEVSFFGATAMALVEQVQLESIVAGGSVRLVGVPRQIMRVMTMIGFDKVVPISSSGGEQLLDFDRSASVYL</sequence>
<dbReference type="Gene3D" id="3.30.750.24">
    <property type="entry name" value="STAS domain"/>
    <property type="match status" value="1"/>
</dbReference>